<keyword evidence="1" id="KW-0812">Transmembrane</keyword>
<dbReference type="AlphaFoldDB" id="A0A1H2N4E0"/>
<dbReference type="STRING" id="546874.SAMN04488544_3301"/>
<accession>A0A1H2N4E0</accession>
<dbReference type="EMBL" id="LT629799">
    <property type="protein sequence ID" value="SDV00340.1"/>
    <property type="molecule type" value="Genomic_DNA"/>
</dbReference>
<keyword evidence="3" id="KW-1185">Reference proteome</keyword>
<protein>
    <submittedName>
        <fullName evidence="2">Sap, sulfolipid-1-addressing protein</fullName>
    </submittedName>
</protein>
<feature type="transmembrane region" description="Helical" evidence="1">
    <location>
        <begin position="163"/>
        <end position="187"/>
    </location>
</feature>
<dbReference type="Proteomes" id="UP000198825">
    <property type="component" value="Chromosome I"/>
</dbReference>
<dbReference type="Pfam" id="PF11139">
    <property type="entry name" value="SfLAP"/>
    <property type="match status" value="1"/>
</dbReference>
<keyword evidence="1" id="KW-1133">Transmembrane helix</keyword>
<gene>
    <name evidence="2" type="ORF">SAMN04488544_3301</name>
</gene>
<feature type="transmembrane region" description="Helical" evidence="1">
    <location>
        <begin position="12"/>
        <end position="37"/>
    </location>
</feature>
<name>A0A1H2N4E0_9ACTN</name>
<feature type="transmembrane region" description="Helical" evidence="1">
    <location>
        <begin position="207"/>
        <end position="226"/>
    </location>
</feature>
<proteinExistence type="predicted"/>
<feature type="transmembrane region" description="Helical" evidence="1">
    <location>
        <begin position="44"/>
        <end position="64"/>
    </location>
</feature>
<keyword evidence="1" id="KW-0472">Membrane</keyword>
<evidence type="ECO:0000256" key="1">
    <source>
        <dbReference type="SAM" id="Phobius"/>
    </source>
</evidence>
<sequence>MTDQPGFWDTLGALIPLGLAGAFSWLPVTGVVVLLLAGSGMARVWAFVVGRVFGLALITVAFVAGARALPTPRSAPTLEGPVVAGAEVFAGVALVVVGAVTWVRREVARTKEEPAWQRRLGEASLPAVFLTSVIVDLQPKGLVLGLSSGVVVRAGSMPIPEAVIVLLVYLAIASSSVLLPVLATYAAPSRTRRWLEAAQDWLDTHGRTITAVVLVLVGLVLVVDGLRRF</sequence>
<feature type="transmembrane region" description="Helical" evidence="1">
    <location>
        <begin position="84"/>
        <end position="103"/>
    </location>
</feature>
<dbReference type="OrthoDB" id="9849411at2"/>
<evidence type="ECO:0000313" key="2">
    <source>
        <dbReference type="EMBL" id="SDV00340.1"/>
    </source>
</evidence>
<evidence type="ECO:0000313" key="3">
    <source>
        <dbReference type="Proteomes" id="UP000198825"/>
    </source>
</evidence>
<dbReference type="RefSeq" id="WP_091076707.1">
    <property type="nucleotide sequence ID" value="NZ_LT629799.1"/>
</dbReference>
<reference evidence="3" key="1">
    <citation type="submission" date="2016-10" db="EMBL/GenBank/DDBJ databases">
        <authorList>
            <person name="Varghese N."/>
            <person name="Submissions S."/>
        </authorList>
    </citation>
    <scope>NUCLEOTIDE SEQUENCE [LARGE SCALE GENOMIC DNA]</scope>
    <source>
        <strain evidence="3">DSM 21743</strain>
    </source>
</reference>
<organism evidence="2 3">
    <name type="scientific">Microlunatus sagamiharensis</name>
    <dbReference type="NCBI Taxonomy" id="546874"/>
    <lineage>
        <taxon>Bacteria</taxon>
        <taxon>Bacillati</taxon>
        <taxon>Actinomycetota</taxon>
        <taxon>Actinomycetes</taxon>
        <taxon>Propionibacteriales</taxon>
        <taxon>Propionibacteriaceae</taxon>
        <taxon>Microlunatus</taxon>
    </lineage>
</organism>
<dbReference type="InterPro" id="IPR021315">
    <property type="entry name" value="Gap/Sap"/>
</dbReference>